<evidence type="ECO:0000313" key="5">
    <source>
        <dbReference type="EMBL" id="MBU3158234.1"/>
    </source>
</evidence>
<sequence length="385" mass="42445">MEIYLDNSATTKPYEEVIETLAGTMRNYYGNPSSAHSFGFKAEQKLREMRGGIAKSINASSEEIIFTSGGSESNNFLIKGFAKPSQSKLNADIITTKIEHPSIINTFKSLVDSGIKVDYIDVNASGRIDIDALIESITKDTQVVSIMHVNNEIGVIQDIELIGKLIKEKSSRVKFHVDAVQSYGKIPIDVQKFKIDLLSTSAHKIHGPRGVGFAYVRKGLIPSSLISGGGQEKNLRSGTENLAGIAGFAKAAEIVFKNQHENFNKVLEVKKYFIEKLSEVEGVIINSPLAAYFTPYILSVSFKGVKGEVLLHALEQKGIYVSTGSACSSKSHKTSEILEAIGRTSEEQIGTIRFSFCESNNFDEVDYVIIELNKSLKFLRKMNKR</sequence>
<dbReference type="Pfam" id="PF00266">
    <property type="entry name" value="Aminotran_5"/>
    <property type="match status" value="1"/>
</dbReference>
<comment type="cofactor">
    <cofactor evidence="1">
        <name>pyridoxal 5'-phosphate</name>
        <dbReference type="ChEBI" id="CHEBI:597326"/>
    </cofactor>
</comment>
<dbReference type="Proteomes" id="UP000776252">
    <property type="component" value="Unassembled WGS sequence"/>
</dbReference>
<comment type="similarity">
    <text evidence="3">Belongs to the class-V pyridoxal-phosphate-dependent aminotransferase family.</text>
</comment>
<evidence type="ECO:0000256" key="1">
    <source>
        <dbReference type="ARBA" id="ARBA00001933"/>
    </source>
</evidence>
<keyword evidence="2" id="KW-0663">Pyridoxal phosphate</keyword>
<dbReference type="InterPro" id="IPR016454">
    <property type="entry name" value="Cysteine_dSase"/>
</dbReference>
<dbReference type="PROSITE" id="PS00595">
    <property type="entry name" value="AA_TRANSFER_CLASS_5"/>
    <property type="match status" value="1"/>
</dbReference>
<proteinExistence type="inferred from homology"/>
<organism evidence="5 6">
    <name type="scientific">Clostridium frigoris</name>
    <dbReference type="NCBI Taxonomy" id="205327"/>
    <lineage>
        <taxon>Bacteria</taxon>
        <taxon>Bacillati</taxon>
        <taxon>Bacillota</taxon>
        <taxon>Clostridia</taxon>
        <taxon>Eubacteriales</taxon>
        <taxon>Clostridiaceae</taxon>
        <taxon>Clostridium</taxon>
    </lineage>
</organism>
<name>A0ABS6BP89_9CLOT</name>
<dbReference type="PANTHER" id="PTHR11601">
    <property type="entry name" value="CYSTEINE DESULFURYLASE FAMILY MEMBER"/>
    <property type="match status" value="1"/>
</dbReference>
<dbReference type="EMBL" id="JAHLDV010000001">
    <property type="protein sequence ID" value="MBU3158234.1"/>
    <property type="molecule type" value="Genomic_DNA"/>
</dbReference>
<evidence type="ECO:0000259" key="4">
    <source>
        <dbReference type="Pfam" id="PF00266"/>
    </source>
</evidence>
<accession>A0ABS6BP89</accession>
<comment type="caution">
    <text evidence="5">The sequence shown here is derived from an EMBL/GenBank/DDBJ whole genome shotgun (WGS) entry which is preliminary data.</text>
</comment>
<evidence type="ECO:0000256" key="2">
    <source>
        <dbReference type="ARBA" id="ARBA00022898"/>
    </source>
</evidence>
<dbReference type="InterPro" id="IPR000192">
    <property type="entry name" value="Aminotrans_V_dom"/>
</dbReference>
<reference evidence="5 6" key="1">
    <citation type="submission" date="2021-06" db="EMBL/GenBank/DDBJ databases">
        <title>Clostridia strains as spoilage organisms.</title>
        <authorList>
            <person name="Wambui J."/>
            <person name="Stephan R."/>
            <person name="Stevens M.J.A."/>
        </authorList>
    </citation>
    <scope>NUCLEOTIDE SEQUENCE [LARGE SCALE GENOMIC DNA]</scope>
    <source>
        <strain evidence="5 6">DSM 14204</strain>
    </source>
</reference>
<feature type="domain" description="Aminotransferase class V" evidence="4">
    <location>
        <begin position="3"/>
        <end position="368"/>
    </location>
</feature>
<protein>
    <submittedName>
        <fullName evidence="5">Cysteine desulfurase</fullName>
    </submittedName>
</protein>
<keyword evidence="6" id="KW-1185">Reference proteome</keyword>
<dbReference type="PIRSF" id="PIRSF005572">
    <property type="entry name" value="NifS"/>
    <property type="match status" value="1"/>
</dbReference>
<gene>
    <name evidence="5" type="ORF">KPL37_00410</name>
</gene>
<evidence type="ECO:0000313" key="6">
    <source>
        <dbReference type="Proteomes" id="UP000776252"/>
    </source>
</evidence>
<dbReference type="PANTHER" id="PTHR11601:SF50">
    <property type="entry name" value="CYSTEINE DESULFURASE ISCS 2-RELATED"/>
    <property type="match status" value="1"/>
</dbReference>
<evidence type="ECO:0000256" key="3">
    <source>
        <dbReference type="RuleBase" id="RU004075"/>
    </source>
</evidence>
<dbReference type="InterPro" id="IPR020578">
    <property type="entry name" value="Aminotrans_V_PyrdxlP_BS"/>
</dbReference>
<dbReference type="RefSeq" id="WP_216145200.1">
    <property type="nucleotide sequence ID" value="NZ_JAHLDV010000001.1"/>
</dbReference>